<protein>
    <submittedName>
        <fullName evidence="2">Uncharacterized protein</fullName>
    </submittedName>
</protein>
<gene>
    <name evidence="2" type="ORF">V2S66_31660</name>
</gene>
<accession>A0ABU7PL04</accession>
<feature type="region of interest" description="Disordered" evidence="1">
    <location>
        <begin position="85"/>
        <end position="119"/>
    </location>
</feature>
<evidence type="ECO:0000313" key="3">
    <source>
        <dbReference type="Proteomes" id="UP001344658"/>
    </source>
</evidence>
<evidence type="ECO:0000313" key="2">
    <source>
        <dbReference type="EMBL" id="MEE4546509.1"/>
    </source>
</evidence>
<name>A0ABU7PL04_9ACTN</name>
<feature type="compositionally biased region" description="Pro residues" evidence="1">
    <location>
        <begin position="100"/>
        <end position="117"/>
    </location>
</feature>
<dbReference type="Proteomes" id="UP001344658">
    <property type="component" value="Unassembled WGS sequence"/>
</dbReference>
<sequence length="327" mass="33710">MADSVLAVLLQTAVVAAAVVTAVLAHRTVRHWRGERAGRAYELPVDHRGTALRAGAAGAAALVTATLAASLLDARGAATAPRPAVVAASTATPSRTATPSVPPPPRRTPEPAPPPPEVRTVGHPAGGTLQLLGDGTRVWLPPYYDSARAASVAYPVVVVRVRGDDPDLYAGFASAVRKKKADLFILVMPPGCDRDAPGALAEAGRRYRMLSAQSARGVLGVGPEAPCAVREALTTTGRYGAAAGASGVYPALTAAPGAHPTVMLTMSAGERGTRASALRLKEALRGPRDAARVVDGLTRRREMFARVAAFMTEKLDGPSTSPPAPPR</sequence>
<organism evidence="2 3">
    <name type="scientific">Actinacidiphila polyblastidii</name>
    <dbReference type="NCBI Taxonomy" id="3110430"/>
    <lineage>
        <taxon>Bacteria</taxon>
        <taxon>Bacillati</taxon>
        <taxon>Actinomycetota</taxon>
        <taxon>Actinomycetes</taxon>
        <taxon>Kitasatosporales</taxon>
        <taxon>Streptomycetaceae</taxon>
        <taxon>Actinacidiphila</taxon>
    </lineage>
</organism>
<dbReference type="EMBL" id="JAZEWV010000047">
    <property type="protein sequence ID" value="MEE4546509.1"/>
    <property type="molecule type" value="Genomic_DNA"/>
</dbReference>
<comment type="caution">
    <text evidence="2">The sequence shown here is derived from an EMBL/GenBank/DDBJ whole genome shotgun (WGS) entry which is preliminary data.</text>
</comment>
<proteinExistence type="predicted"/>
<evidence type="ECO:0000256" key="1">
    <source>
        <dbReference type="SAM" id="MobiDB-lite"/>
    </source>
</evidence>
<reference evidence="2 3" key="1">
    <citation type="submission" date="2023-12" db="EMBL/GenBank/DDBJ databases">
        <title>Streptomyces sp. V4-01.</title>
        <authorList>
            <person name="Somphong A."/>
            <person name="Phongsopitanun W."/>
        </authorList>
    </citation>
    <scope>NUCLEOTIDE SEQUENCE [LARGE SCALE GENOMIC DNA]</scope>
    <source>
        <strain evidence="2 3">V4-01</strain>
    </source>
</reference>
<dbReference type="RefSeq" id="WP_330800209.1">
    <property type="nucleotide sequence ID" value="NZ_JAZEWV010000047.1"/>
</dbReference>
<feature type="compositionally biased region" description="Low complexity" evidence="1">
    <location>
        <begin position="85"/>
        <end position="99"/>
    </location>
</feature>
<keyword evidence="3" id="KW-1185">Reference proteome</keyword>